<evidence type="ECO:0000256" key="4">
    <source>
        <dbReference type="ARBA" id="ARBA00008319"/>
    </source>
</evidence>
<evidence type="ECO:0000256" key="12">
    <source>
        <dbReference type="ARBA" id="ARBA00023211"/>
    </source>
</evidence>
<evidence type="ECO:0000256" key="2">
    <source>
        <dbReference type="ARBA" id="ARBA00001936"/>
    </source>
</evidence>
<evidence type="ECO:0000256" key="3">
    <source>
        <dbReference type="ARBA" id="ARBA00004762"/>
    </source>
</evidence>
<dbReference type="SUPFAM" id="SSF53659">
    <property type="entry name" value="Isocitrate/Isopropylmalate dehydrogenase-like"/>
    <property type="match status" value="1"/>
</dbReference>
<comment type="cofactor">
    <cofactor evidence="2">
        <name>Mn(2+)</name>
        <dbReference type="ChEBI" id="CHEBI:29035"/>
    </cofactor>
</comment>
<feature type="binding site" evidence="14">
    <location>
        <position position="246"/>
    </location>
    <ligand>
        <name>Mg(2+)</name>
        <dbReference type="ChEBI" id="CHEBI:18420"/>
    </ligand>
</feature>
<comment type="subunit">
    <text evidence="5 14 15">Homodimer.</text>
</comment>
<feature type="site" description="Important for catalysis" evidence="14">
    <location>
        <position position="142"/>
    </location>
</feature>
<evidence type="ECO:0000259" key="16">
    <source>
        <dbReference type="SMART" id="SM01329"/>
    </source>
</evidence>
<evidence type="ECO:0000256" key="15">
    <source>
        <dbReference type="RuleBase" id="RU004445"/>
    </source>
</evidence>
<feature type="binding site" evidence="14">
    <location>
        <position position="107"/>
    </location>
    <ligand>
        <name>substrate</name>
    </ligand>
</feature>
<feature type="domain" description="Isopropylmalate dehydrogenase-like" evidence="16">
    <location>
        <begin position="4"/>
        <end position="349"/>
    </location>
</feature>
<keyword evidence="18" id="KW-1185">Reference proteome</keyword>
<evidence type="ECO:0000256" key="7">
    <source>
        <dbReference type="ARBA" id="ARBA00022605"/>
    </source>
</evidence>
<dbReference type="InterPro" id="IPR024084">
    <property type="entry name" value="IsoPropMal-DH-like_dom"/>
</dbReference>
<keyword evidence="10 14" id="KW-0560">Oxidoreductase</keyword>
<dbReference type="PANTHER" id="PTHR42979:SF1">
    <property type="entry name" value="3-ISOPROPYLMALATE DEHYDROGENASE"/>
    <property type="match status" value="1"/>
</dbReference>
<name>A0A1I5IAE0_9BACT</name>
<evidence type="ECO:0000256" key="8">
    <source>
        <dbReference type="ARBA" id="ARBA00022723"/>
    </source>
</evidence>
<comment type="subcellular location">
    <subcellularLocation>
        <location evidence="14">Cytoplasm</location>
    </subcellularLocation>
</comment>
<comment type="catalytic activity">
    <reaction evidence="1 14 15">
        <text>(2R,3S)-3-isopropylmalate + NAD(+) = 4-methyl-2-oxopentanoate + CO2 + NADH</text>
        <dbReference type="Rhea" id="RHEA:32271"/>
        <dbReference type="ChEBI" id="CHEBI:16526"/>
        <dbReference type="ChEBI" id="CHEBI:17865"/>
        <dbReference type="ChEBI" id="CHEBI:35121"/>
        <dbReference type="ChEBI" id="CHEBI:57540"/>
        <dbReference type="ChEBI" id="CHEBI:57945"/>
        <dbReference type="EC" id="1.1.1.85"/>
    </reaction>
</comment>
<dbReference type="FunFam" id="3.40.718.10:FF:000006">
    <property type="entry name" value="3-isopropylmalate dehydrogenase"/>
    <property type="match status" value="1"/>
</dbReference>
<dbReference type="STRING" id="226506.SAMN04488519_108184"/>
<feature type="site" description="Important for catalysis" evidence="14">
    <location>
        <position position="190"/>
    </location>
</feature>
<protein>
    <recommendedName>
        <fullName evidence="14">3-isopropylmalate dehydrogenase</fullName>
        <ecNumber evidence="14">1.1.1.85</ecNumber>
    </recommendedName>
    <alternativeName>
        <fullName evidence="14">3-IPM-DH</fullName>
    </alternativeName>
    <alternativeName>
        <fullName evidence="14">Beta-IPM dehydrogenase</fullName>
        <shortName evidence="14">IMDH</shortName>
    </alternativeName>
</protein>
<keyword evidence="13 14" id="KW-0100">Branched-chain amino acid biosynthesis</keyword>
<dbReference type="GO" id="GO:0003862">
    <property type="term" value="F:3-isopropylmalate dehydrogenase activity"/>
    <property type="evidence" value="ECO:0007669"/>
    <property type="project" value="UniProtKB-UniRule"/>
</dbReference>
<accession>A0A1I5IAE0</accession>
<dbReference type="RefSeq" id="WP_091654930.1">
    <property type="nucleotide sequence ID" value="NZ_FOVW01000008.1"/>
</dbReference>
<comment type="caution">
    <text evidence="14">Lacks conserved residue(s) required for the propagation of feature annotation.</text>
</comment>
<keyword evidence="8 14" id="KW-0479">Metal-binding</keyword>
<feature type="binding site" evidence="14">
    <location>
        <position position="250"/>
    </location>
    <ligand>
        <name>Mg(2+)</name>
        <dbReference type="ChEBI" id="CHEBI:18420"/>
    </ligand>
</feature>
<feature type="binding site" evidence="14">
    <location>
        <position position="97"/>
    </location>
    <ligand>
        <name>substrate</name>
    </ligand>
</feature>
<evidence type="ECO:0000256" key="13">
    <source>
        <dbReference type="ARBA" id="ARBA00023304"/>
    </source>
</evidence>
<feature type="binding site" evidence="14">
    <location>
        <position position="135"/>
    </location>
    <ligand>
        <name>substrate</name>
    </ligand>
</feature>
<dbReference type="InterPro" id="IPR004429">
    <property type="entry name" value="Isopropylmalate_DH"/>
</dbReference>
<comment type="function">
    <text evidence="14 15">Catalyzes the oxidation of 3-carboxy-2-hydroxy-4-methylpentanoate (3-isopropylmalate) to 3-carboxy-4-methyl-2-oxopentanoate. The product decarboxylates to 4-methyl-2 oxopentanoate.</text>
</comment>
<feature type="binding site" evidence="14">
    <location>
        <position position="222"/>
    </location>
    <ligand>
        <name>Mg(2+)</name>
        <dbReference type="ChEBI" id="CHEBI:18420"/>
    </ligand>
</feature>
<gene>
    <name evidence="14" type="primary">leuB</name>
    <name evidence="17" type="ORF">SAMN04488519_108184</name>
</gene>
<comment type="similarity">
    <text evidence="4 14">Belongs to the isocitrate and isopropylmalate dehydrogenases family. LeuB type 1 subfamily.</text>
</comment>
<evidence type="ECO:0000313" key="17">
    <source>
        <dbReference type="EMBL" id="SFO57533.1"/>
    </source>
</evidence>
<dbReference type="PANTHER" id="PTHR42979">
    <property type="entry name" value="3-ISOPROPYLMALATE DEHYDROGENASE"/>
    <property type="match status" value="1"/>
</dbReference>
<sequence length="357" mass="38926">MEMNIALLPGDGIGPEVVAQAVKVVKAVGQKFGHKITFKEGLVGACAIDATGDPYPDATHEICAASNAVLFGAIGDPKYDNDPKAKVRPEQGLLRMRQKLGLFANVRPTFTFPSLVHKSPLKLDRVEGVDFVFFRELTGGVYFGEPRGRNEQGTKAFDTNVYSKEEIVRLARMGFEAAQKRRKLLTCVDKANVMATSRLWRETVQELANEYPDVKVEYEFVDAVAMRLIQWPKAYDVLITENLFGDILTDEASVISGSMGLMPSASLGSNVKLFEPIHGSYPQAAGKDIANPLATVLSAAMMFDYAFDLKEEAEAITGVVNLSLAEGVVTEDIAEGGKSYKTSEVGDWLASKVIKAY</sequence>
<dbReference type="GO" id="GO:0009098">
    <property type="term" value="P:L-leucine biosynthetic process"/>
    <property type="evidence" value="ECO:0007669"/>
    <property type="project" value="UniProtKB-UniRule"/>
</dbReference>
<keyword evidence="6 14" id="KW-0432">Leucine biosynthesis</keyword>
<comment type="pathway">
    <text evidence="3 14 15">Amino-acid biosynthesis; L-leucine biosynthesis; L-leucine from 3-methyl-2-oxobutanoate: step 3/4.</text>
</comment>
<evidence type="ECO:0000256" key="14">
    <source>
        <dbReference type="HAMAP-Rule" id="MF_01033"/>
    </source>
</evidence>
<evidence type="ECO:0000256" key="1">
    <source>
        <dbReference type="ARBA" id="ARBA00000624"/>
    </source>
</evidence>
<dbReference type="SMART" id="SM01329">
    <property type="entry name" value="Iso_dh"/>
    <property type="match status" value="1"/>
</dbReference>
<dbReference type="NCBIfam" id="TIGR00169">
    <property type="entry name" value="leuB"/>
    <property type="match status" value="1"/>
</dbReference>
<dbReference type="InterPro" id="IPR019818">
    <property type="entry name" value="IsoCit/isopropylmalate_DH_CS"/>
</dbReference>
<reference evidence="18" key="1">
    <citation type="submission" date="2016-10" db="EMBL/GenBank/DDBJ databases">
        <authorList>
            <person name="Varghese N."/>
            <person name="Submissions S."/>
        </authorList>
    </citation>
    <scope>NUCLEOTIDE SEQUENCE [LARGE SCALE GENOMIC DNA]</scope>
    <source>
        <strain evidence="18">DSM 15282</strain>
    </source>
</reference>
<evidence type="ECO:0000256" key="10">
    <source>
        <dbReference type="ARBA" id="ARBA00023002"/>
    </source>
</evidence>
<keyword evidence="11 14" id="KW-0520">NAD</keyword>
<dbReference type="AlphaFoldDB" id="A0A1I5IAE0"/>
<evidence type="ECO:0000256" key="5">
    <source>
        <dbReference type="ARBA" id="ARBA00011738"/>
    </source>
</evidence>
<dbReference type="GO" id="GO:0005829">
    <property type="term" value="C:cytosol"/>
    <property type="evidence" value="ECO:0007669"/>
    <property type="project" value="TreeGrafter"/>
</dbReference>
<keyword evidence="14" id="KW-0963">Cytoplasm</keyword>
<evidence type="ECO:0000256" key="9">
    <source>
        <dbReference type="ARBA" id="ARBA00022842"/>
    </source>
</evidence>
<keyword evidence="9 14" id="KW-0460">Magnesium</keyword>
<dbReference type="UniPathway" id="UPA00048">
    <property type="reaction ID" value="UER00072"/>
</dbReference>
<keyword evidence="12 14" id="KW-0464">Manganese</keyword>
<dbReference type="HAMAP" id="MF_01033">
    <property type="entry name" value="LeuB_type1"/>
    <property type="match status" value="1"/>
</dbReference>
<dbReference type="GO" id="GO:0051287">
    <property type="term" value="F:NAD binding"/>
    <property type="evidence" value="ECO:0007669"/>
    <property type="project" value="InterPro"/>
</dbReference>
<dbReference type="Pfam" id="PF00180">
    <property type="entry name" value="Iso_dh"/>
    <property type="match status" value="1"/>
</dbReference>
<comment type="cofactor">
    <cofactor evidence="14 15">
        <name>Mg(2+)</name>
        <dbReference type="ChEBI" id="CHEBI:18420"/>
    </cofactor>
    <cofactor evidence="14 15">
        <name>Mn(2+)</name>
        <dbReference type="ChEBI" id="CHEBI:29035"/>
    </cofactor>
    <text evidence="14 15">Binds 1 Mg(2+) or Mn(2+) ion per subunit.</text>
</comment>
<evidence type="ECO:0000313" key="18">
    <source>
        <dbReference type="Proteomes" id="UP000199564"/>
    </source>
</evidence>
<feature type="binding site" evidence="14">
    <location>
        <position position="222"/>
    </location>
    <ligand>
        <name>substrate</name>
    </ligand>
</feature>
<dbReference type="Gene3D" id="3.40.718.10">
    <property type="entry name" value="Isopropylmalate Dehydrogenase"/>
    <property type="match status" value="1"/>
</dbReference>
<dbReference type="Proteomes" id="UP000199564">
    <property type="component" value="Unassembled WGS sequence"/>
</dbReference>
<keyword evidence="7 14" id="KW-0028">Amino-acid biosynthesis</keyword>
<dbReference type="EC" id="1.1.1.85" evidence="14"/>
<dbReference type="PROSITE" id="PS00470">
    <property type="entry name" value="IDH_IMDH"/>
    <property type="match status" value="1"/>
</dbReference>
<dbReference type="GO" id="GO:0000287">
    <property type="term" value="F:magnesium ion binding"/>
    <property type="evidence" value="ECO:0007669"/>
    <property type="project" value="InterPro"/>
</dbReference>
<dbReference type="EMBL" id="FOVW01000008">
    <property type="protein sequence ID" value="SFO57533.1"/>
    <property type="molecule type" value="Genomic_DNA"/>
</dbReference>
<proteinExistence type="inferred from homology"/>
<evidence type="ECO:0000256" key="11">
    <source>
        <dbReference type="ARBA" id="ARBA00023027"/>
    </source>
</evidence>
<evidence type="ECO:0000256" key="6">
    <source>
        <dbReference type="ARBA" id="ARBA00022430"/>
    </source>
</evidence>
<organism evidence="17 18">
    <name type="scientific">Algoriphagus ornithinivorans</name>
    <dbReference type="NCBI Taxonomy" id="226506"/>
    <lineage>
        <taxon>Bacteria</taxon>
        <taxon>Pseudomonadati</taxon>
        <taxon>Bacteroidota</taxon>
        <taxon>Cytophagia</taxon>
        <taxon>Cytophagales</taxon>
        <taxon>Cyclobacteriaceae</taxon>
        <taxon>Algoriphagus</taxon>
    </lineage>
</organism>